<dbReference type="Gene3D" id="1.10.760.10">
    <property type="entry name" value="Cytochrome c-like domain"/>
    <property type="match status" value="1"/>
</dbReference>
<comment type="PTM">
    <text evidence="6">Binds 1 heme c group covalently per subunit.</text>
</comment>
<keyword evidence="5 6" id="KW-0408">Iron</keyword>
<dbReference type="Proteomes" id="UP000184513">
    <property type="component" value="Unassembled WGS sequence"/>
</dbReference>
<dbReference type="EMBL" id="FRCY01000008">
    <property type="protein sequence ID" value="SHN14521.1"/>
    <property type="molecule type" value="Genomic_DNA"/>
</dbReference>
<dbReference type="PROSITE" id="PS51007">
    <property type="entry name" value="CYTC"/>
    <property type="match status" value="1"/>
</dbReference>
<dbReference type="AlphaFoldDB" id="A0A1M7PCB6"/>
<keyword evidence="11" id="KW-1185">Reference proteome</keyword>
<dbReference type="OrthoDB" id="9814063at2"/>
<organism evidence="10 11">
    <name type="scientific">Cyclobacterium lianum</name>
    <dbReference type="NCBI Taxonomy" id="388280"/>
    <lineage>
        <taxon>Bacteria</taxon>
        <taxon>Pseudomonadati</taxon>
        <taxon>Bacteroidota</taxon>
        <taxon>Cytophagia</taxon>
        <taxon>Cytophagales</taxon>
        <taxon>Cyclobacteriaceae</taxon>
        <taxon>Cyclobacterium</taxon>
    </lineage>
</organism>
<evidence type="ECO:0000256" key="6">
    <source>
        <dbReference type="PIRSR" id="PIRSR602324-1"/>
    </source>
</evidence>
<dbReference type="InterPro" id="IPR036909">
    <property type="entry name" value="Cyt_c-like_dom_sf"/>
</dbReference>
<protein>
    <submittedName>
        <fullName evidence="10">Cytochrome c</fullName>
    </submittedName>
</protein>
<dbReference type="Pfam" id="PF00034">
    <property type="entry name" value="Cytochrom_C"/>
    <property type="match status" value="1"/>
</dbReference>
<evidence type="ECO:0000256" key="8">
    <source>
        <dbReference type="SAM" id="SignalP"/>
    </source>
</evidence>
<dbReference type="InterPro" id="IPR002324">
    <property type="entry name" value="Cyt_c_ID"/>
</dbReference>
<evidence type="ECO:0000256" key="3">
    <source>
        <dbReference type="ARBA" id="ARBA00022723"/>
    </source>
</evidence>
<evidence type="ECO:0000256" key="5">
    <source>
        <dbReference type="ARBA" id="ARBA00023004"/>
    </source>
</evidence>
<dbReference type="GO" id="GO:0020037">
    <property type="term" value="F:heme binding"/>
    <property type="evidence" value="ECO:0007669"/>
    <property type="project" value="InterPro"/>
</dbReference>
<sequence>MINKIGTYACRFIALVLLLLAGCQKEMPEETKRESPKKDYIRKIEGKNEPIPDETVSRGEVLVAYSGCADCHRVDTKAKGPAFRDIAERYPVQPAYVDMLARKVITGGFGSWGNPIMSPHPNLSLNDAQTMVYYILSLDQP</sequence>
<dbReference type="PROSITE" id="PS51257">
    <property type="entry name" value="PROKAR_LIPOPROTEIN"/>
    <property type="match status" value="1"/>
</dbReference>
<evidence type="ECO:0000256" key="4">
    <source>
        <dbReference type="ARBA" id="ARBA00022982"/>
    </source>
</evidence>
<dbReference type="RefSeq" id="WP_073095161.1">
    <property type="nucleotide sequence ID" value="NZ_FRCY01000008.1"/>
</dbReference>
<keyword evidence="1" id="KW-0813">Transport</keyword>
<dbReference type="GO" id="GO:0009055">
    <property type="term" value="F:electron transfer activity"/>
    <property type="evidence" value="ECO:0007669"/>
    <property type="project" value="InterPro"/>
</dbReference>
<keyword evidence="8" id="KW-0732">Signal</keyword>
<keyword evidence="2 6" id="KW-0349">Heme</keyword>
<evidence type="ECO:0000313" key="10">
    <source>
        <dbReference type="EMBL" id="SHN14521.1"/>
    </source>
</evidence>
<dbReference type="InterPro" id="IPR009056">
    <property type="entry name" value="Cyt_c-like_dom"/>
</dbReference>
<feature type="domain" description="Cytochrome c" evidence="9">
    <location>
        <begin position="54"/>
        <end position="139"/>
    </location>
</feature>
<feature type="binding site" description="covalent" evidence="6">
    <location>
        <position position="117"/>
    </location>
    <ligand>
        <name>heme c</name>
        <dbReference type="ChEBI" id="CHEBI:61717"/>
    </ligand>
</feature>
<evidence type="ECO:0000256" key="1">
    <source>
        <dbReference type="ARBA" id="ARBA00022448"/>
    </source>
</evidence>
<reference evidence="10 11" key="1">
    <citation type="submission" date="2016-11" db="EMBL/GenBank/DDBJ databases">
        <authorList>
            <person name="Jaros S."/>
            <person name="Januszkiewicz K."/>
            <person name="Wedrychowicz H."/>
        </authorList>
    </citation>
    <scope>NUCLEOTIDE SEQUENCE [LARGE SCALE GENOMIC DNA]</scope>
    <source>
        <strain evidence="10 11">CGMCC 1.6102</strain>
    </source>
</reference>
<dbReference type="GO" id="GO:0005506">
    <property type="term" value="F:iron ion binding"/>
    <property type="evidence" value="ECO:0007669"/>
    <property type="project" value="InterPro"/>
</dbReference>
<feature type="binding site" description="covalent" evidence="6">
    <location>
        <position position="72"/>
    </location>
    <ligand>
        <name>heme c</name>
        <dbReference type="ChEBI" id="CHEBI:61717"/>
    </ligand>
</feature>
<feature type="binding site" description="covalent" evidence="6">
    <location>
        <position position="68"/>
    </location>
    <ligand>
        <name>heme c</name>
        <dbReference type="ChEBI" id="CHEBI:61717"/>
    </ligand>
</feature>
<proteinExistence type="predicted"/>
<evidence type="ECO:0000313" key="11">
    <source>
        <dbReference type="Proteomes" id="UP000184513"/>
    </source>
</evidence>
<keyword evidence="4" id="KW-0249">Electron transport</keyword>
<dbReference type="PRINTS" id="PR00606">
    <property type="entry name" value="CYTCHROMECID"/>
</dbReference>
<name>A0A1M7PCB6_9BACT</name>
<feature type="region of interest" description="Disordered" evidence="7">
    <location>
        <begin position="28"/>
        <end position="52"/>
    </location>
</feature>
<gene>
    <name evidence="10" type="ORF">SAMN04488057_10821</name>
</gene>
<evidence type="ECO:0000256" key="2">
    <source>
        <dbReference type="ARBA" id="ARBA00022617"/>
    </source>
</evidence>
<keyword evidence="3 6" id="KW-0479">Metal-binding</keyword>
<dbReference type="SUPFAM" id="SSF46626">
    <property type="entry name" value="Cytochrome c"/>
    <property type="match status" value="1"/>
</dbReference>
<evidence type="ECO:0000259" key="9">
    <source>
        <dbReference type="PROSITE" id="PS51007"/>
    </source>
</evidence>
<accession>A0A1M7PCB6</accession>
<feature type="chain" id="PRO_5012387447" evidence="8">
    <location>
        <begin position="22"/>
        <end position="141"/>
    </location>
</feature>
<feature type="signal peptide" evidence="8">
    <location>
        <begin position="1"/>
        <end position="21"/>
    </location>
</feature>
<feature type="compositionally biased region" description="Basic and acidic residues" evidence="7">
    <location>
        <begin position="28"/>
        <end position="50"/>
    </location>
</feature>
<dbReference type="STRING" id="388280.SAMN04488057_10821"/>
<evidence type="ECO:0000256" key="7">
    <source>
        <dbReference type="SAM" id="MobiDB-lite"/>
    </source>
</evidence>